<name>A0AAD4VXS1_PRUDU</name>
<organism evidence="2 3">
    <name type="scientific">Prunus dulcis</name>
    <name type="common">Almond</name>
    <name type="synonym">Amygdalus dulcis</name>
    <dbReference type="NCBI Taxonomy" id="3755"/>
    <lineage>
        <taxon>Eukaryota</taxon>
        <taxon>Viridiplantae</taxon>
        <taxon>Streptophyta</taxon>
        <taxon>Embryophyta</taxon>
        <taxon>Tracheophyta</taxon>
        <taxon>Spermatophyta</taxon>
        <taxon>Magnoliopsida</taxon>
        <taxon>eudicotyledons</taxon>
        <taxon>Gunneridae</taxon>
        <taxon>Pentapetalae</taxon>
        <taxon>rosids</taxon>
        <taxon>fabids</taxon>
        <taxon>Rosales</taxon>
        <taxon>Rosaceae</taxon>
        <taxon>Amygdaloideae</taxon>
        <taxon>Amygdaleae</taxon>
        <taxon>Prunus</taxon>
    </lineage>
</organism>
<dbReference type="AlphaFoldDB" id="A0AAD4VXS1"/>
<evidence type="ECO:0000256" key="1">
    <source>
        <dbReference type="SAM" id="MobiDB-lite"/>
    </source>
</evidence>
<comment type="caution">
    <text evidence="2">The sequence shown here is derived from an EMBL/GenBank/DDBJ whole genome shotgun (WGS) entry which is preliminary data.</text>
</comment>
<reference evidence="2 3" key="1">
    <citation type="journal article" date="2022" name="G3 (Bethesda)">
        <title>Whole-genome sequence and methylome profiling of the almond [Prunus dulcis (Mill.) D.A. Webb] cultivar 'Nonpareil'.</title>
        <authorList>
            <person name="D'Amico-Willman K.M."/>
            <person name="Ouma W.Z."/>
            <person name="Meulia T."/>
            <person name="Sideli G.M."/>
            <person name="Gradziel T.M."/>
            <person name="Fresnedo-Ramirez J."/>
        </authorList>
    </citation>
    <scope>NUCLEOTIDE SEQUENCE [LARGE SCALE GENOMIC DNA]</scope>
    <source>
        <strain evidence="2">Clone GOH B32 T37-40</strain>
    </source>
</reference>
<proteinExistence type="predicted"/>
<gene>
    <name evidence="2" type="ORF">L3X38_023328</name>
</gene>
<evidence type="ECO:0000313" key="3">
    <source>
        <dbReference type="Proteomes" id="UP001054821"/>
    </source>
</evidence>
<protein>
    <submittedName>
        <fullName evidence="2">Uncharacterized protein</fullName>
    </submittedName>
</protein>
<keyword evidence="3" id="KW-1185">Reference proteome</keyword>
<feature type="region of interest" description="Disordered" evidence="1">
    <location>
        <begin position="31"/>
        <end position="139"/>
    </location>
</feature>
<evidence type="ECO:0000313" key="2">
    <source>
        <dbReference type="EMBL" id="KAI5333198.1"/>
    </source>
</evidence>
<feature type="compositionally biased region" description="Basic and acidic residues" evidence="1">
    <location>
        <begin position="59"/>
        <end position="76"/>
    </location>
</feature>
<dbReference type="EMBL" id="JAJFAZ020000004">
    <property type="protein sequence ID" value="KAI5333198.1"/>
    <property type="molecule type" value="Genomic_DNA"/>
</dbReference>
<dbReference type="Proteomes" id="UP001054821">
    <property type="component" value="Chromosome 4"/>
</dbReference>
<sequence>MTWPPDLRNCFERYWPVLNSKSLFDDLGIDEITQDPSESPSLLSENRSGKDQFLVENSNRGKEEDLEDFSQKRTDGEEIVDLQSEGLAKCVSSGRDNKQERKPGHRGGVNENLPSQNDLYRKHMPKPLQNHVMATAQDV</sequence>
<accession>A0AAD4VXS1</accession>
<feature type="compositionally biased region" description="Polar residues" evidence="1">
    <location>
        <begin position="34"/>
        <end position="46"/>
    </location>
</feature>